<keyword evidence="1" id="KW-0732">Signal</keyword>
<accession>A0A4D6LEV4</accession>
<proteinExistence type="predicted"/>
<evidence type="ECO:0000256" key="1">
    <source>
        <dbReference type="SAM" id="SignalP"/>
    </source>
</evidence>
<keyword evidence="3" id="KW-1185">Reference proteome</keyword>
<dbReference type="EMBL" id="CP039347">
    <property type="protein sequence ID" value="QCD87097.1"/>
    <property type="molecule type" value="Genomic_DNA"/>
</dbReference>
<feature type="signal peptide" evidence="1">
    <location>
        <begin position="1"/>
        <end position="21"/>
    </location>
</feature>
<dbReference type="AlphaFoldDB" id="A0A4D6LEV4"/>
<name>A0A4D6LEV4_VIGUN</name>
<gene>
    <name evidence="2" type="ORF">DEO72_LG3g1629</name>
</gene>
<feature type="chain" id="PRO_5020021966" evidence="1">
    <location>
        <begin position="22"/>
        <end position="183"/>
    </location>
</feature>
<organism evidence="2 3">
    <name type="scientific">Vigna unguiculata</name>
    <name type="common">Cowpea</name>
    <dbReference type="NCBI Taxonomy" id="3917"/>
    <lineage>
        <taxon>Eukaryota</taxon>
        <taxon>Viridiplantae</taxon>
        <taxon>Streptophyta</taxon>
        <taxon>Embryophyta</taxon>
        <taxon>Tracheophyta</taxon>
        <taxon>Spermatophyta</taxon>
        <taxon>Magnoliopsida</taxon>
        <taxon>eudicotyledons</taxon>
        <taxon>Gunneridae</taxon>
        <taxon>Pentapetalae</taxon>
        <taxon>rosids</taxon>
        <taxon>fabids</taxon>
        <taxon>Fabales</taxon>
        <taxon>Fabaceae</taxon>
        <taxon>Papilionoideae</taxon>
        <taxon>50 kb inversion clade</taxon>
        <taxon>NPAAA clade</taxon>
        <taxon>indigoferoid/millettioid clade</taxon>
        <taxon>Phaseoleae</taxon>
        <taxon>Vigna</taxon>
    </lineage>
</organism>
<dbReference type="Proteomes" id="UP000501690">
    <property type="component" value="Linkage Group LG3"/>
</dbReference>
<sequence length="183" mass="20649">MVRFWRLSLSSLWFLAGLVNPKRLKPNLGFGELMNGGSDLYRKSHSSKLLYNMVGLPFIDKATRKIEKEKWMSSNNDGVKERAFSRERGLAGGNVKREELQMLEGIGLLGPIDAAAEVRLLSAWWCAEIIGLPKEARISAHAFKPVTEMERETGSSLYWASHMQRRLGPTHVALENSMCLTEE</sequence>
<protein>
    <submittedName>
        <fullName evidence="2">Uncharacterized protein</fullName>
    </submittedName>
</protein>
<reference evidence="2 3" key="1">
    <citation type="submission" date="2019-04" db="EMBL/GenBank/DDBJ databases">
        <title>An improved genome assembly and genetic linkage map for asparagus bean, Vigna unguiculata ssp. sesquipedialis.</title>
        <authorList>
            <person name="Xia Q."/>
            <person name="Zhang R."/>
            <person name="Dong Y."/>
        </authorList>
    </citation>
    <scope>NUCLEOTIDE SEQUENCE [LARGE SCALE GENOMIC DNA]</scope>
    <source>
        <tissue evidence="2">Leaf</tissue>
    </source>
</reference>
<evidence type="ECO:0000313" key="3">
    <source>
        <dbReference type="Proteomes" id="UP000501690"/>
    </source>
</evidence>
<evidence type="ECO:0000313" key="2">
    <source>
        <dbReference type="EMBL" id="QCD87097.1"/>
    </source>
</evidence>